<feature type="transmembrane region" description="Helical" evidence="7">
    <location>
        <begin position="190"/>
        <end position="213"/>
    </location>
</feature>
<evidence type="ECO:0000256" key="2">
    <source>
        <dbReference type="ARBA" id="ARBA00022448"/>
    </source>
</evidence>
<comment type="subcellular location">
    <subcellularLocation>
        <location evidence="1">Membrane</location>
        <topology evidence="1">Multi-pass membrane protein</topology>
    </subcellularLocation>
</comment>
<evidence type="ECO:0000256" key="5">
    <source>
        <dbReference type="ARBA" id="ARBA00023136"/>
    </source>
</evidence>
<feature type="transmembrane region" description="Helical" evidence="7">
    <location>
        <begin position="386"/>
        <end position="404"/>
    </location>
</feature>
<dbReference type="Gene3D" id="1.20.1250.20">
    <property type="entry name" value="MFS general substrate transporter like domains"/>
    <property type="match status" value="1"/>
</dbReference>
<dbReference type="EMBL" id="JAIXMP010000022">
    <property type="protein sequence ID" value="KAI9255748.1"/>
    <property type="molecule type" value="Genomic_DNA"/>
</dbReference>
<evidence type="ECO:0000313" key="8">
    <source>
        <dbReference type="EMBL" id="KAI9255748.1"/>
    </source>
</evidence>
<feature type="transmembrane region" description="Helical" evidence="7">
    <location>
        <begin position="295"/>
        <end position="318"/>
    </location>
</feature>
<keyword evidence="2" id="KW-0813">Transport</keyword>
<keyword evidence="9" id="KW-1185">Reference proteome</keyword>
<evidence type="ECO:0000256" key="6">
    <source>
        <dbReference type="SAM" id="MobiDB-lite"/>
    </source>
</evidence>
<gene>
    <name evidence="8" type="ORF">BDA99DRAFT_517530</name>
</gene>
<reference evidence="8" key="2">
    <citation type="submission" date="2023-02" db="EMBL/GenBank/DDBJ databases">
        <authorList>
            <consortium name="DOE Joint Genome Institute"/>
            <person name="Mondo S.J."/>
            <person name="Chang Y."/>
            <person name="Wang Y."/>
            <person name="Ahrendt S."/>
            <person name="Andreopoulos W."/>
            <person name="Barry K."/>
            <person name="Beard J."/>
            <person name="Benny G.L."/>
            <person name="Blankenship S."/>
            <person name="Bonito G."/>
            <person name="Cuomo C."/>
            <person name="Desiro A."/>
            <person name="Gervers K.A."/>
            <person name="Hundley H."/>
            <person name="Kuo A."/>
            <person name="LaButti K."/>
            <person name="Lang B.F."/>
            <person name="Lipzen A."/>
            <person name="O'Donnell K."/>
            <person name="Pangilinan J."/>
            <person name="Reynolds N."/>
            <person name="Sandor L."/>
            <person name="Smith M.W."/>
            <person name="Tsang A."/>
            <person name="Grigoriev I.V."/>
            <person name="Stajich J.E."/>
            <person name="Spatafora J.W."/>
        </authorList>
    </citation>
    <scope>NUCLEOTIDE SEQUENCE</scope>
    <source>
        <strain evidence="8">RSA 2281</strain>
    </source>
</reference>
<evidence type="ECO:0000256" key="7">
    <source>
        <dbReference type="SAM" id="Phobius"/>
    </source>
</evidence>
<keyword evidence="4 7" id="KW-1133">Transmembrane helix</keyword>
<feature type="transmembrane region" description="Helical" evidence="7">
    <location>
        <begin position="330"/>
        <end position="351"/>
    </location>
</feature>
<sequence length="513" mass="57638">MGNSKNTDPLDDERYQLDTAMELSNINNEEEDDDDNDNANTNDNDENHKEKRERERKLVRKITWAFIPWLCLVELVQLTDKQILSSAAVMGIYEDTKIDQWQFSMLGSILYVGILVFQAPNAYLIQKLPIAKYFGAAIFSWGCVVAFTALCTDFGGLATVRFLLGLLESTVYPCIFLLISTFYRRSEQVIWYGAVIISSEVLSIVSGLAIYAIGHMDKLGGISSWKWAQIIWGAITLFVGGGVFFFLPDKPKSRWFRLTPTETVIVDERTRDNAVVRNKQFKVAHVIEAVKEPRLYCYCLTVIMISMQSGAIGLYGALLVKNMGFTNLDALALGIPQRFVSITLLCTAMYFSHKFKEIGYVGASAFVLSFIGVLLLRVLPDGAIKLVGYYFSPVNAGYVMIVTSASNNVAGYTKKIFYNGCILTALCVGNMIGPLLMTESDSPRYTRAFSIYMVADLIAIALSLILRCMHVRDNHQKKESLEQGKVHTLVGDRNKLFTIDLTDIEDPYYVYRI</sequence>
<feature type="transmembrane region" description="Helical" evidence="7">
    <location>
        <begin position="225"/>
        <end position="247"/>
    </location>
</feature>
<accession>A0AAD5PBS6</accession>
<name>A0AAD5PBS6_9FUNG</name>
<dbReference type="Proteomes" id="UP001209540">
    <property type="component" value="Unassembled WGS sequence"/>
</dbReference>
<evidence type="ECO:0000256" key="4">
    <source>
        <dbReference type="ARBA" id="ARBA00022989"/>
    </source>
</evidence>
<dbReference type="AlphaFoldDB" id="A0AAD5PBS6"/>
<feature type="transmembrane region" description="Helical" evidence="7">
    <location>
        <begin position="98"/>
        <end position="118"/>
    </location>
</feature>
<feature type="transmembrane region" description="Helical" evidence="7">
    <location>
        <begin position="449"/>
        <end position="469"/>
    </location>
</feature>
<dbReference type="GO" id="GO:0016020">
    <property type="term" value="C:membrane"/>
    <property type="evidence" value="ECO:0007669"/>
    <property type="project" value="UniProtKB-SubCell"/>
</dbReference>
<proteinExistence type="predicted"/>
<feature type="compositionally biased region" description="Acidic residues" evidence="6">
    <location>
        <begin position="28"/>
        <end position="37"/>
    </location>
</feature>
<organism evidence="8 9">
    <name type="scientific">Phascolomyces articulosus</name>
    <dbReference type="NCBI Taxonomy" id="60185"/>
    <lineage>
        <taxon>Eukaryota</taxon>
        <taxon>Fungi</taxon>
        <taxon>Fungi incertae sedis</taxon>
        <taxon>Mucoromycota</taxon>
        <taxon>Mucoromycotina</taxon>
        <taxon>Mucoromycetes</taxon>
        <taxon>Mucorales</taxon>
        <taxon>Lichtheimiaceae</taxon>
        <taxon>Phascolomyces</taxon>
    </lineage>
</organism>
<keyword evidence="3 7" id="KW-0812">Transmembrane</keyword>
<feature type="transmembrane region" description="Helical" evidence="7">
    <location>
        <begin position="162"/>
        <end position="183"/>
    </location>
</feature>
<reference evidence="8" key="1">
    <citation type="journal article" date="2022" name="IScience">
        <title>Evolution of zygomycete secretomes and the origins of terrestrial fungal ecologies.</title>
        <authorList>
            <person name="Chang Y."/>
            <person name="Wang Y."/>
            <person name="Mondo S."/>
            <person name="Ahrendt S."/>
            <person name="Andreopoulos W."/>
            <person name="Barry K."/>
            <person name="Beard J."/>
            <person name="Benny G.L."/>
            <person name="Blankenship S."/>
            <person name="Bonito G."/>
            <person name="Cuomo C."/>
            <person name="Desiro A."/>
            <person name="Gervers K.A."/>
            <person name="Hundley H."/>
            <person name="Kuo A."/>
            <person name="LaButti K."/>
            <person name="Lang B.F."/>
            <person name="Lipzen A."/>
            <person name="O'Donnell K."/>
            <person name="Pangilinan J."/>
            <person name="Reynolds N."/>
            <person name="Sandor L."/>
            <person name="Smith M.E."/>
            <person name="Tsang A."/>
            <person name="Grigoriev I.V."/>
            <person name="Stajich J.E."/>
            <person name="Spatafora J.W."/>
        </authorList>
    </citation>
    <scope>NUCLEOTIDE SEQUENCE</scope>
    <source>
        <strain evidence="8">RSA 2281</strain>
    </source>
</reference>
<dbReference type="GO" id="GO:0022857">
    <property type="term" value="F:transmembrane transporter activity"/>
    <property type="evidence" value="ECO:0007669"/>
    <property type="project" value="InterPro"/>
</dbReference>
<feature type="transmembrane region" description="Helical" evidence="7">
    <location>
        <begin position="358"/>
        <end position="380"/>
    </location>
</feature>
<dbReference type="Pfam" id="PF07690">
    <property type="entry name" value="MFS_1"/>
    <property type="match status" value="1"/>
</dbReference>
<dbReference type="SUPFAM" id="SSF103473">
    <property type="entry name" value="MFS general substrate transporter"/>
    <property type="match status" value="1"/>
</dbReference>
<evidence type="ECO:0000313" key="9">
    <source>
        <dbReference type="Proteomes" id="UP001209540"/>
    </source>
</evidence>
<evidence type="ECO:0000256" key="3">
    <source>
        <dbReference type="ARBA" id="ARBA00022692"/>
    </source>
</evidence>
<feature type="transmembrane region" description="Helical" evidence="7">
    <location>
        <begin position="130"/>
        <end position="150"/>
    </location>
</feature>
<dbReference type="PANTHER" id="PTHR43791:SF1">
    <property type="entry name" value="ALLANTOATE PERMEASE"/>
    <property type="match status" value="1"/>
</dbReference>
<feature type="transmembrane region" description="Helical" evidence="7">
    <location>
        <begin position="58"/>
        <end position="78"/>
    </location>
</feature>
<feature type="region of interest" description="Disordered" evidence="6">
    <location>
        <begin position="1"/>
        <end position="52"/>
    </location>
</feature>
<comment type="caution">
    <text evidence="8">The sequence shown here is derived from an EMBL/GenBank/DDBJ whole genome shotgun (WGS) entry which is preliminary data.</text>
</comment>
<dbReference type="PANTHER" id="PTHR43791">
    <property type="entry name" value="PERMEASE-RELATED"/>
    <property type="match status" value="1"/>
</dbReference>
<feature type="transmembrane region" description="Helical" evidence="7">
    <location>
        <begin position="416"/>
        <end position="437"/>
    </location>
</feature>
<evidence type="ECO:0000256" key="1">
    <source>
        <dbReference type="ARBA" id="ARBA00004141"/>
    </source>
</evidence>
<protein>
    <submittedName>
        <fullName evidence="8">Major facilitator superfamily domain-containing protein</fullName>
    </submittedName>
</protein>
<dbReference type="InterPro" id="IPR036259">
    <property type="entry name" value="MFS_trans_sf"/>
</dbReference>
<keyword evidence="5 7" id="KW-0472">Membrane</keyword>
<dbReference type="InterPro" id="IPR011701">
    <property type="entry name" value="MFS"/>
</dbReference>